<dbReference type="OrthoDB" id="3795970at2"/>
<keyword evidence="2" id="KW-0732">Signal</keyword>
<evidence type="ECO:0000313" key="4">
    <source>
        <dbReference type="EMBL" id="PSK99795.1"/>
    </source>
</evidence>
<organism evidence="4 5">
    <name type="scientific">Haloactinopolyspora alba</name>
    <dbReference type="NCBI Taxonomy" id="648780"/>
    <lineage>
        <taxon>Bacteria</taxon>
        <taxon>Bacillati</taxon>
        <taxon>Actinomycetota</taxon>
        <taxon>Actinomycetes</taxon>
        <taxon>Jiangellales</taxon>
        <taxon>Jiangellaceae</taxon>
        <taxon>Haloactinopolyspora</taxon>
    </lineage>
</organism>
<dbReference type="EMBL" id="PYGE01000017">
    <property type="protein sequence ID" value="PSK99795.1"/>
    <property type="molecule type" value="Genomic_DNA"/>
</dbReference>
<evidence type="ECO:0000256" key="2">
    <source>
        <dbReference type="SAM" id="SignalP"/>
    </source>
</evidence>
<dbReference type="AlphaFoldDB" id="A0A2P8DRF6"/>
<name>A0A2P8DRF6_9ACTN</name>
<feature type="region of interest" description="Disordered" evidence="1">
    <location>
        <begin position="23"/>
        <end position="81"/>
    </location>
</feature>
<keyword evidence="5" id="KW-1185">Reference proteome</keyword>
<dbReference type="RefSeq" id="WP_129711121.1">
    <property type="nucleotide sequence ID" value="NZ_PYGE01000017.1"/>
</dbReference>
<feature type="domain" description="DUF4185" evidence="3">
    <location>
        <begin position="147"/>
        <end position="349"/>
    </location>
</feature>
<protein>
    <submittedName>
        <fullName evidence="4">Uncharacterized protein DUF4185</fullName>
    </submittedName>
</protein>
<dbReference type="InterPro" id="IPR025442">
    <property type="entry name" value="DUF4185"/>
</dbReference>
<evidence type="ECO:0000313" key="5">
    <source>
        <dbReference type="Proteomes" id="UP000243528"/>
    </source>
</evidence>
<evidence type="ECO:0000259" key="3">
    <source>
        <dbReference type="Pfam" id="PF13810"/>
    </source>
</evidence>
<gene>
    <name evidence="4" type="ORF">CLV30_11798</name>
</gene>
<accession>A0A2P8DRF6</accession>
<comment type="caution">
    <text evidence="4">The sequence shown here is derived from an EMBL/GenBank/DDBJ whole genome shotgun (WGS) entry which is preliminary data.</text>
</comment>
<dbReference type="Proteomes" id="UP000243528">
    <property type="component" value="Unassembled WGS sequence"/>
</dbReference>
<feature type="chain" id="PRO_5039537309" evidence="2">
    <location>
        <begin position="20"/>
        <end position="712"/>
    </location>
</feature>
<sequence length="712" mass="77281">MPRTTHVLAAVLVAGSAVIASMSSGGGAASGPDTRDPASADAGIPDAASADPIQDAPPSAWAGTLRMDPHERHGTASDGDLWPSCWSDDGSLYAAWGDGKGFDLDGEFSDIGVARIEGEPGNLRGVNLAQGDEVGPIWAESGYNRKPTGMVCVGDTIHLAVQDLALDFNDVPNATIVTSTDGGRTWTWDESGPMFDDHTFTTMWFADFGQGGEWSEDGYVYVYGLDNNWRDSFNDRVQDPTNVYLARVPEDRVADRRAWQFYAGSKGADAKPRWSKKIDDRRPVLHDSRRVYQQMLNPDIVHDMTVLSQGHVLYNKPLDRYLYTSWTEYTLEMYESPTPWGPWSRMESHDFGGYPWGPEQHAGYGATIPSKFLSDDGRTMMLQSNVCPCAPSGTPVYRYSLRQVELVPGRDVEPSNPLDGGNLATDPGTVAVSKSVRQGDLGALNDGATDVSLDDSDEELKRDSWWGYTWPEPKRMNRVVYTTGEIQDGGGWFLGRPRVQVRQDGHWVDVAGQVTDPVYPGRESVGSTKRFTVTFPETVGDGVRVIGVPGGDLAYSSMSEVEVYDDLALIDGGFEGQTGGVGGAWTFVGGAAHGIDGNGNHSHSGAKNAWVRTSEPLGPQLLTQTLRVEPGETLDLSAWVRTSDVVETVRLGVRYDGGEQIETFAGVPEWTYTRRATSVTVPDDVTEVTVVVGYDADGGDAILQVDDVALTR</sequence>
<proteinExistence type="predicted"/>
<evidence type="ECO:0000256" key="1">
    <source>
        <dbReference type="SAM" id="MobiDB-lite"/>
    </source>
</evidence>
<dbReference type="Pfam" id="PF13810">
    <property type="entry name" value="DUF4185"/>
    <property type="match status" value="1"/>
</dbReference>
<dbReference type="Gene3D" id="2.60.120.260">
    <property type="entry name" value="Galactose-binding domain-like"/>
    <property type="match status" value="2"/>
</dbReference>
<feature type="signal peptide" evidence="2">
    <location>
        <begin position="1"/>
        <end position="19"/>
    </location>
</feature>
<reference evidence="4 5" key="1">
    <citation type="submission" date="2018-03" db="EMBL/GenBank/DDBJ databases">
        <title>Genomic Encyclopedia of Archaeal and Bacterial Type Strains, Phase II (KMG-II): from individual species to whole genera.</title>
        <authorList>
            <person name="Goeker M."/>
        </authorList>
    </citation>
    <scope>NUCLEOTIDE SEQUENCE [LARGE SCALE GENOMIC DNA]</scope>
    <source>
        <strain evidence="4 5">DSM 45211</strain>
    </source>
</reference>